<sequence>MTTPTTNPLVAPDFLLESAAARELYHDYAAGMPIMDYHCHLSPEQIATNHQFTSLTDVWLRGDHYKWRAMRANGIPESGITGSATDRQKHANWAATLPYTMRNPLYHWSHLELDRYFGISDLLGPDNADTIYDHVGNRLHEPKFRVRGLLEQMDVRIVCTTDDPTDSLEHHRALREEGYGIRVYPGFRPDKALAIDGAGYNDYIDRLADVADRDIDSYTDLLEVLIQRIDYFHALDGRVADHGLTRLYDVDYTEGELTQVFARRRSGKNVTPHEAQVFQTAVLIELGKAYHQRGWVQQFHLGAMRNNNSRILDTLGADAGVDSIGDYRQAPGLQRLLNTLDTTDQLAKTIVYNLNPADNAVLATMVANFNDGSVAGKMQYGAAWWFLDQLDGMEDQLNVLSNMGLLSRFVGMLTDSRSFLSFPRHEYFRRLLCNMIGNDIGRGMLPDDRPFIGKMIQDICYTNALNYFNFPK</sequence>
<dbReference type="EMBL" id="CAKLPZ010000001">
    <property type="protein sequence ID" value="CAH0999973.1"/>
    <property type="molecule type" value="Genomic_DNA"/>
</dbReference>
<reference evidence="8" key="1">
    <citation type="submission" date="2021-12" db="EMBL/GenBank/DDBJ databases">
        <authorList>
            <person name="Rodrigo-Torres L."/>
            <person name="Arahal R. D."/>
            <person name="Lucena T."/>
        </authorList>
    </citation>
    <scope>NUCLEOTIDE SEQUENCE</scope>
    <source>
        <strain evidence="8">CECT 8419</strain>
    </source>
</reference>
<comment type="catalytic activity">
    <reaction evidence="1 7">
        <text>D-glucuronate = D-fructuronate</text>
        <dbReference type="Rhea" id="RHEA:13049"/>
        <dbReference type="ChEBI" id="CHEBI:58720"/>
        <dbReference type="ChEBI" id="CHEBI:59863"/>
        <dbReference type="EC" id="5.3.1.12"/>
    </reaction>
</comment>
<protein>
    <recommendedName>
        <fullName evidence="5 7">Uronate isomerase</fullName>
        <ecNumber evidence="4 7">5.3.1.12</ecNumber>
    </recommendedName>
    <alternativeName>
        <fullName evidence="7">Glucuronate isomerase</fullName>
    </alternativeName>
    <alternativeName>
        <fullName evidence="7">Uronic isomerase</fullName>
    </alternativeName>
</protein>
<proteinExistence type="inferred from homology"/>
<evidence type="ECO:0000256" key="5">
    <source>
        <dbReference type="ARBA" id="ARBA00020555"/>
    </source>
</evidence>
<keyword evidence="6 7" id="KW-0413">Isomerase</keyword>
<dbReference type="EC" id="5.3.1.12" evidence="4 7"/>
<dbReference type="Pfam" id="PF02614">
    <property type="entry name" value="UxaC"/>
    <property type="match status" value="1"/>
</dbReference>
<comment type="pathway">
    <text evidence="2 7">Carbohydrate metabolism; pentose and glucuronate interconversion.</text>
</comment>
<organism evidence="8 9">
    <name type="scientific">Neolewinella maritima</name>
    <dbReference type="NCBI Taxonomy" id="1383882"/>
    <lineage>
        <taxon>Bacteria</taxon>
        <taxon>Pseudomonadati</taxon>
        <taxon>Bacteroidota</taxon>
        <taxon>Saprospiria</taxon>
        <taxon>Saprospirales</taxon>
        <taxon>Lewinellaceae</taxon>
        <taxon>Neolewinella</taxon>
    </lineage>
</organism>
<gene>
    <name evidence="7 8" type="primary">uxaC</name>
    <name evidence="8" type="ORF">LEM8419_01195</name>
</gene>
<evidence type="ECO:0000313" key="9">
    <source>
        <dbReference type="Proteomes" id="UP000837803"/>
    </source>
</evidence>
<comment type="catalytic activity">
    <reaction evidence="7">
        <text>aldehydo-D-galacturonate = keto-D-tagaturonate</text>
        <dbReference type="Rhea" id="RHEA:27702"/>
        <dbReference type="ChEBI" id="CHEBI:12952"/>
        <dbReference type="ChEBI" id="CHEBI:17886"/>
    </reaction>
</comment>
<dbReference type="PANTHER" id="PTHR30068:SF4">
    <property type="entry name" value="URONATE ISOMERASE"/>
    <property type="match status" value="1"/>
</dbReference>
<evidence type="ECO:0000256" key="2">
    <source>
        <dbReference type="ARBA" id="ARBA00004892"/>
    </source>
</evidence>
<dbReference type="InterPro" id="IPR032466">
    <property type="entry name" value="Metal_Hydrolase"/>
</dbReference>
<evidence type="ECO:0000256" key="6">
    <source>
        <dbReference type="ARBA" id="ARBA00023235"/>
    </source>
</evidence>
<dbReference type="HAMAP" id="MF_00675">
    <property type="entry name" value="UxaC"/>
    <property type="match status" value="1"/>
</dbReference>
<evidence type="ECO:0000313" key="8">
    <source>
        <dbReference type="EMBL" id="CAH0999973.1"/>
    </source>
</evidence>
<dbReference type="RefSeq" id="WP_238750104.1">
    <property type="nucleotide sequence ID" value="NZ_CAKLPZ010000001.1"/>
</dbReference>
<dbReference type="InterPro" id="IPR003766">
    <property type="entry name" value="Uronate_isomerase"/>
</dbReference>
<dbReference type="Proteomes" id="UP000837803">
    <property type="component" value="Unassembled WGS sequence"/>
</dbReference>
<evidence type="ECO:0000256" key="1">
    <source>
        <dbReference type="ARBA" id="ARBA00001165"/>
    </source>
</evidence>
<comment type="similarity">
    <text evidence="3 7">Belongs to the metallo-dependent hydrolases superfamily. Uronate isomerase family.</text>
</comment>
<keyword evidence="9" id="KW-1185">Reference proteome</keyword>
<accession>A0ABM9AYV4</accession>
<dbReference type="SUPFAM" id="SSF51556">
    <property type="entry name" value="Metallo-dependent hydrolases"/>
    <property type="match status" value="1"/>
</dbReference>
<dbReference type="Gene3D" id="1.10.2020.10">
    <property type="entry name" value="uronate isomerase, domain 2, chain A"/>
    <property type="match status" value="1"/>
</dbReference>
<dbReference type="Gene3D" id="3.20.20.140">
    <property type="entry name" value="Metal-dependent hydrolases"/>
    <property type="match status" value="1"/>
</dbReference>
<evidence type="ECO:0000256" key="7">
    <source>
        <dbReference type="HAMAP-Rule" id="MF_00675"/>
    </source>
</evidence>
<evidence type="ECO:0000256" key="4">
    <source>
        <dbReference type="ARBA" id="ARBA00012546"/>
    </source>
</evidence>
<evidence type="ECO:0000256" key="3">
    <source>
        <dbReference type="ARBA" id="ARBA00008397"/>
    </source>
</evidence>
<comment type="caution">
    <text evidence="8">The sequence shown here is derived from an EMBL/GenBank/DDBJ whole genome shotgun (WGS) entry which is preliminary data.</text>
</comment>
<dbReference type="PANTHER" id="PTHR30068">
    <property type="entry name" value="URONATE ISOMERASE"/>
    <property type="match status" value="1"/>
</dbReference>
<dbReference type="GO" id="GO:0008880">
    <property type="term" value="F:glucuronate isomerase activity"/>
    <property type="evidence" value="ECO:0007669"/>
    <property type="project" value="UniProtKB-EC"/>
</dbReference>
<name>A0ABM9AYV4_9BACT</name>
<dbReference type="NCBIfam" id="NF002794">
    <property type="entry name" value="PRK02925.1"/>
    <property type="match status" value="1"/>
</dbReference>